<dbReference type="EMBL" id="VOGW01000170">
    <property type="protein sequence ID" value="TWV34759.1"/>
    <property type="molecule type" value="Genomic_DNA"/>
</dbReference>
<dbReference type="GO" id="GO:0000160">
    <property type="term" value="P:phosphorelay signal transduction system"/>
    <property type="evidence" value="ECO:0007669"/>
    <property type="project" value="UniProtKB-KW"/>
</dbReference>
<dbReference type="PANTHER" id="PTHR24421">
    <property type="entry name" value="NITRATE/NITRITE SENSOR PROTEIN NARX-RELATED"/>
    <property type="match status" value="1"/>
</dbReference>
<protein>
    <recommendedName>
        <fullName evidence="5">Histidine kinase/HSP90-like ATPase domain-containing protein</fullName>
    </recommendedName>
</protein>
<organism evidence="6 7">
    <name type="scientific">Streptomyces misionensis</name>
    <dbReference type="NCBI Taxonomy" id="67331"/>
    <lineage>
        <taxon>Bacteria</taxon>
        <taxon>Bacillati</taxon>
        <taxon>Actinomycetota</taxon>
        <taxon>Actinomycetes</taxon>
        <taxon>Kitasatosporales</taxon>
        <taxon>Streptomycetaceae</taxon>
        <taxon>Streptomyces</taxon>
    </lineage>
</organism>
<evidence type="ECO:0000256" key="3">
    <source>
        <dbReference type="ARBA" id="ARBA00023012"/>
    </source>
</evidence>
<dbReference type="GO" id="GO:0016301">
    <property type="term" value="F:kinase activity"/>
    <property type="evidence" value="ECO:0007669"/>
    <property type="project" value="UniProtKB-KW"/>
</dbReference>
<evidence type="ECO:0000313" key="7">
    <source>
        <dbReference type="Proteomes" id="UP000320481"/>
    </source>
</evidence>
<dbReference type="Proteomes" id="UP000320481">
    <property type="component" value="Unassembled WGS sequence"/>
</dbReference>
<dbReference type="InterPro" id="IPR036890">
    <property type="entry name" value="HATPase_C_sf"/>
</dbReference>
<dbReference type="Pfam" id="PF02518">
    <property type="entry name" value="HATPase_c"/>
    <property type="match status" value="1"/>
</dbReference>
<comment type="caution">
    <text evidence="6">The sequence shown here is derived from an EMBL/GenBank/DDBJ whole genome shotgun (WGS) entry which is preliminary data.</text>
</comment>
<keyword evidence="7" id="KW-1185">Reference proteome</keyword>
<dbReference type="SUPFAM" id="SSF55874">
    <property type="entry name" value="ATPase domain of HSP90 chaperone/DNA topoisomerase II/histidine kinase"/>
    <property type="match status" value="1"/>
</dbReference>
<feature type="region of interest" description="Disordered" evidence="4">
    <location>
        <begin position="1"/>
        <end position="29"/>
    </location>
</feature>
<keyword evidence="2" id="KW-0418">Kinase</keyword>
<dbReference type="InterPro" id="IPR003594">
    <property type="entry name" value="HATPase_dom"/>
</dbReference>
<dbReference type="SMART" id="SM00387">
    <property type="entry name" value="HATPase_c"/>
    <property type="match status" value="1"/>
</dbReference>
<feature type="domain" description="Histidine kinase/HSP90-like ATPase" evidence="5">
    <location>
        <begin position="89"/>
        <end position="179"/>
    </location>
</feature>
<dbReference type="CDD" id="cd16917">
    <property type="entry name" value="HATPase_UhpB-NarQ-NarX-like"/>
    <property type="match status" value="1"/>
</dbReference>
<evidence type="ECO:0000313" key="6">
    <source>
        <dbReference type="EMBL" id="TWV34759.1"/>
    </source>
</evidence>
<keyword evidence="1" id="KW-0808">Transferase</keyword>
<dbReference type="PANTHER" id="PTHR24421:SF56">
    <property type="entry name" value="OXYGEN SENSOR HISTIDINE KINASE RESPONSE REGULATOR DOST"/>
    <property type="match status" value="1"/>
</dbReference>
<proteinExistence type="predicted"/>
<sequence length="180" mass="18796">MGPDSSGPADFSSSPRRKDESCCGLTSPADVPGPIPVPWAIFGLRARPGGPEDSLRARIVRVVGEETPALGFARGVWMEGLVDTDVPREVADHVVAVLSEALANTTRHAQADRAQVVLTAGGHEVTLTVTDNGVGIPSGGRRSGLRNMAERAEPLGGHLDVSRPDGGGATLRWRVPLPVT</sequence>
<evidence type="ECO:0000259" key="5">
    <source>
        <dbReference type="SMART" id="SM00387"/>
    </source>
</evidence>
<dbReference type="AlphaFoldDB" id="A0A5C6J053"/>
<evidence type="ECO:0000256" key="4">
    <source>
        <dbReference type="SAM" id="MobiDB-lite"/>
    </source>
</evidence>
<dbReference type="InterPro" id="IPR050482">
    <property type="entry name" value="Sensor_HK_TwoCompSys"/>
</dbReference>
<evidence type="ECO:0000256" key="1">
    <source>
        <dbReference type="ARBA" id="ARBA00022679"/>
    </source>
</evidence>
<keyword evidence="3" id="KW-0902">Two-component regulatory system</keyword>
<evidence type="ECO:0000256" key="2">
    <source>
        <dbReference type="ARBA" id="ARBA00022777"/>
    </source>
</evidence>
<reference evidence="6" key="1">
    <citation type="journal article" date="2019" name="Microbiol. Resour. Announc.">
        <title>Draft Genomic Sequences of Streptomyces misionensis and Streptomyces albidoflavus, bacteria applied for phytopathogen biocontrol.</title>
        <authorList>
            <person name="Pylro V."/>
            <person name="Dias A."/>
            <person name="Andreote F."/>
            <person name="Varani A."/>
            <person name="Andreote C."/>
            <person name="Bernardo E."/>
            <person name="Martins T."/>
        </authorList>
    </citation>
    <scope>NUCLEOTIDE SEQUENCE [LARGE SCALE GENOMIC DNA]</scope>
    <source>
        <strain evidence="6">66</strain>
    </source>
</reference>
<accession>A0A5C6J053</accession>
<gene>
    <name evidence="6" type="ORF">FRZ03_28320</name>
</gene>
<dbReference type="Gene3D" id="3.30.565.10">
    <property type="entry name" value="Histidine kinase-like ATPase, C-terminal domain"/>
    <property type="match status" value="1"/>
</dbReference>
<name>A0A5C6J053_9ACTN</name>